<dbReference type="Proteomes" id="UP000078555">
    <property type="component" value="Unassembled WGS sequence"/>
</dbReference>
<keyword evidence="4" id="KW-1185">Reference proteome</keyword>
<proteinExistence type="predicted"/>
<organism evidence="2 3">
    <name type="scientific">Plasmodium ovale wallikeri</name>
    <dbReference type="NCBI Taxonomy" id="864142"/>
    <lineage>
        <taxon>Eukaryota</taxon>
        <taxon>Sar</taxon>
        <taxon>Alveolata</taxon>
        <taxon>Apicomplexa</taxon>
        <taxon>Aconoidasida</taxon>
        <taxon>Haemosporida</taxon>
        <taxon>Plasmodiidae</taxon>
        <taxon>Plasmodium</taxon>
        <taxon>Plasmodium (Plasmodium)</taxon>
    </lineage>
</organism>
<reference evidence="3 4" key="1">
    <citation type="submission" date="2016-05" db="EMBL/GenBank/DDBJ databases">
        <authorList>
            <person name="Naeem Raeece"/>
        </authorList>
    </citation>
    <scope>NUCLEOTIDE SEQUENCE [LARGE SCALE GENOMIC DNA]</scope>
</reference>
<evidence type="ECO:0000313" key="3">
    <source>
        <dbReference type="Proteomes" id="UP000078550"/>
    </source>
</evidence>
<gene>
    <name evidence="1" type="ORF">POVWA1_017240</name>
    <name evidence="2" type="ORF">POVWA2_017120</name>
</gene>
<evidence type="ECO:0000313" key="2">
    <source>
        <dbReference type="EMBL" id="SBT33894.1"/>
    </source>
</evidence>
<dbReference type="EMBL" id="FLRE01000068">
    <property type="protein sequence ID" value="SBT33894.1"/>
    <property type="molecule type" value="Genomic_DNA"/>
</dbReference>
<protein>
    <submittedName>
        <fullName evidence="2">Uncharacterized protein</fullName>
    </submittedName>
</protein>
<accession>A0A1A8YQQ7</accession>
<dbReference type="AlphaFoldDB" id="A0A1A8YQQ7"/>
<reference evidence="2" key="2">
    <citation type="submission" date="2016-05" db="EMBL/GenBank/DDBJ databases">
        <authorList>
            <person name="Lavstsen T."/>
            <person name="Jespersen J.S."/>
        </authorList>
    </citation>
    <scope>NUCLEOTIDE SEQUENCE [LARGE SCALE GENOMIC DNA]</scope>
</reference>
<dbReference type="Proteomes" id="UP000078550">
    <property type="component" value="Unassembled WGS sequence"/>
</dbReference>
<sequence>MASGFKKKKKNKEESKEGKIFTTVYAKCEILQFKFRLYFKSRFAAFSEKLCKYHLARDSKRAKGKDGKERSTPSFKSTRLALSALLQKHRQLADKLDVAVKRSLH</sequence>
<name>A0A1A8YQQ7_PLAOA</name>
<dbReference type="EMBL" id="FLRD01000057">
    <property type="protein sequence ID" value="SBT33467.1"/>
    <property type="molecule type" value="Genomic_DNA"/>
</dbReference>
<evidence type="ECO:0000313" key="4">
    <source>
        <dbReference type="Proteomes" id="UP000078555"/>
    </source>
</evidence>
<evidence type="ECO:0000313" key="1">
    <source>
        <dbReference type="EMBL" id="SBT33467.1"/>
    </source>
</evidence>